<feature type="domain" description="Fido" evidence="1">
    <location>
        <begin position="116"/>
        <end position="260"/>
    </location>
</feature>
<dbReference type="PROSITE" id="PS51459">
    <property type="entry name" value="FIDO"/>
    <property type="match status" value="1"/>
</dbReference>
<dbReference type="NCBIfam" id="NF046030">
    <property type="entry name" value="ProtAdlyltaseSoFic"/>
    <property type="match status" value="1"/>
</dbReference>
<dbReference type="PANTHER" id="PTHR13504:SF35">
    <property type="entry name" value="PROTEIN ADENYLYLTRANSFERASE SOFIC"/>
    <property type="match status" value="1"/>
</dbReference>
<dbReference type="Pfam" id="PF02661">
    <property type="entry name" value="Fic"/>
    <property type="match status" value="1"/>
</dbReference>
<sequence>MVSFDPARPYNDLPPLPPSQELETKAILKLCTEARVALAELKQIGQTLPNQAVLINTIPLLEAQASSEIENIVTTTDKLFRFAETAGNQADAATKETLRYRTALNQGYQALKKRPLSTAIAVDVCRMIKDTDLDIRKVTGIKLANDRTGEIIYTPPEGEALLRDKLANWERFLHEHEELDPLVRMAAGHYQFEAIHPFTDGNGRTGRILNILYLVDKQLLELPVLCLSRYIIQNKADYYRLLLEVTHEARWQAWLEYMLLAVKDTAQWTAEKIRAARQLLEHTVEYVRRREPTIYSRELVDQIFIQPYCRIGNLVDAGIGHRETASKYLKMLRDIGVLEEIKVGREKLFVNSRFLRLLTADTNEFEHYPE</sequence>
<protein>
    <submittedName>
        <fullName evidence="2">Fic family protein MloA</fullName>
    </submittedName>
</protein>
<evidence type="ECO:0000259" key="1">
    <source>
        <dbReference type="PROSITE" id="PS51459"/>
    </source>
</evidence>
<dbReference type="Gene3D" id="1.10.3290.10">
    <property type="entry name" value="Fido-like domain"/>
    <property type="match status" value="1"/>
</dbReference>
<dbReference type="InterPro" id="IPR048770">
    <property type="entry name" value="SoFic-like_C"/>
</dbReference>
<dbReference type="Pfam" id="PF13784">
    <property type="entry name" value="Fic_N"/>
    <property type="match status" value="1"/>
</dbReference>
<dbReference type="InterPro" id="IPR026287">
    <property type="entry name" value="SoFic-like"/>
</dbReference>
<dbReference type="PANTHER" id="PTHR13504">
    <property type="entry name" value="FIDO DOMAIN-CONTAINING PROTEIN DDB_G0283145"/>
    <property type="match status" value="1"/>
</dbReference>
<gene>
    <name evidence="2" type="ORF">MNBD_GAMMA15-1505</name>
</gene>
<dbReference type="EMBL" id="UOFN01000121">
    <property type="protein sequence ID" value="VAW79925.1"/>
    <property type="molecule type" value="Genomic_DNA"/>
</dbReference>
<name>A0A3B0YGB3_9ZZZZ</name>
<evidence type="ECO:0000313" key="2">
    <source>
        <dbReference type="EMBL" id="VAW79925.1"/>
    </source>
</evidence>
<organism evidence="2">
    <name type="scientific">hydrothermal vent metagenome</name>
    <dbReference type="NCBI Taxonomy" id="652676"/>
    <lineage>
        <taxon>unclassified sequences</taxon>
        <taxon>metagenomes</taxon>
        <taxon>ecological metagenomes</taxon>
    </lineage>
</organism>
<dbReference type="InterPro" id="IPR036597">
    <property type="entry name" value="Fido-like_dom_sf"/>
</dbReference>
<dbReference type="AlphaFoldDB" id="A0A3B0YGB3"/>
<reference evidence="2" key="1">
    <citation type="submission" date="2018-06" db="EMBL/GenBank/DDBJ databases">
        <authorList>
            <person name="Zhirakovskaya E."/>
        </authorList>
    </citation>
    <scope>NUCLEOTIDE SEQUENCE</scope>
</reference>
<proteinExistence type="predicted"/>
<dbReference type="Pfam" id="PF21248">
    <property type="entry name" value="SoFic-like_C"/>
    <property type="match status" value="1"/>
</dbReference>
<dbReference type="PIRSF" id="PIRSF038925">
    <property type="entry name" value="AMP-prot_trans"/>
    <property type="match status" value="1"/>
</dbReference>
<dbReference type="InterPro" id="IPR040198">
    <property type="entry name" value="Fido_containing"/>
</dbReference>
<accession>A0A3B0YGB3</accession>
<dbReference type="SUPFAM" id="SSF140931">
    <property type="entry name" value="Fic-like"/>
    <property type="match status" value="1"/>
</dbReference>
<dbReference type="InterPro" id="IPR025758">
    <property type="entry name" value="Fic/DOC_N"/>
</dbReference>
<dbReference type="InterPro" id="IPR003812">
    <property type="entry name" value="Fido"/>
</dbReference>